<feature type="domain" description="Mut7-C RNAse" evidence="1">
    <location>
        <begin position="105"/>
        <end position="244"/>
    </location>
</feature>
<evidence type="ECO:0000313" key="4">
    <source>
        <dbReference type="Proteomes" id="UP000054869"/>
    </source>
</evidence>
<reference evidence="3 4" key="1">
    <citation type="submission" date="2015-11" db="EMBL/GenBank/DDBJ databases">
        <title>Genomic analysis of 38 Legionella species identifies large and diverse effector repertoires.</title>
        <authorList>
            <person name="Burstein D."/>
            <person name="Amaro F."/>
            <person name="Zusman T."/>
            <person name="Lifshitz Z."/>
            <person name="Cohen O."/>
            <person name="Gilbert J.A."/>
            <person name="Pupko T."/>
            <person name="Shuman H.A."/>
            <person name="Segal G."/>
        </authorList>
    </citation>
    <scope>NUCLEOTIDE SEQUENCE [LARGE SCALE GENOMIC DNA]</scope>
    <source>
        <strain evidence="3 4">ATCC 49751</strain>
    </source>
</reference>
<keyword evidence="4" id="KW-1185">Reference proteome</keyword>
<dbReference type="OrthoDB" id="9797655at2"/>
<feature type="domain" description="Ubiquitin Mut7-C" evidence="2">
    <location>
        <begin position="9"/>
        <end position="87"/>
    </location>
</feature>
<dbReference type="eggNOG" id="COG1656">
    <property type="taxonomic scope" value="Bacteria"/>
</dbReference>
<sequence length="254" mass="29990">MILIHKKSVNIHLRFYEELNDFLPIEKRKKCFLHTVASKTAIKDVIESVGVPHTEIDLILVNHQSVDLTYQIHAGDWVSVYPVFETLDISEMACIRPEPLRKIAFILDVHFGKLAKHLRLLGFDVVYENHFTDAAIVMRSQEEKRIVLTRDVGLLKNKKITHGYWIRNHDPDKQVGEVLRRFDLYQQCKPFTRCLECNGLLESVNKKEVAKHLLPLTFKYHQHFMRCQGCQRVYWQGMHYQKLRCRVHQFLSAR</sequence>
<dbReference type="PANTHER" id="PTHR39081">
    <property type="entry name" value="MUT7-C DOMAIN-CONTAINING PROTEIN"/>
    <property type="match status" value="1"/>
</dbReference>
<evidence type="ECO:0008006" key="5">
    <source>
        <dbReference type="Google" id="ProtNLM"/>
    </source>
</evidence>
<accession>A0A0W0VUS9</accession>
<evidence type="ECO:0000259" key="2">
    <source>
        <dbReference type="Pfam" id="PF14451"/>
    </source>
</evidence>
<dbReference type="EMBL" id="LNYI01000011">
    <property type="protein sequence ID" value="KTD23800.1"/>
    <property type="molecule type" value="Genomic_DNA"/>
</dbReference>
<dbReference type="Pfam" id="PF14451">
    <property type="entry name" value="Ub-Mut7C"/>
    <property type="match status" value="1"/>
</dbReference>
<dbReference type="PANTHER" id="PTHR39081:SF1">
    <property type="entry name" value="MUT7-C RNASE DOMAIN-CONTAINING PROTEIN"/>
    <property type="match status" value="1"/>
</dbReference>
<dbReference type="AlphaFoldDB" id="A0A0W0VUS9"/>
<dbReference type="InterPro" id="IPR002782">
    <property type="entry name" value="Mut7-C_RNAse_dom"/>
</dbReference>
<dbReference type="PATRIC" id="fig|45067.4.peg.607"/>
<dbReference type="Pfam" id="PF01927">
    <property type="entry name" value="Mut7-C"/>
    <property type="match status" value="1"/>
</dbReference>
<proteinExistence type="predicted"/>
<name>A0A0W0VUS9_9GAMM</name>
<organism evidence="3 4">
    <name type="scientific">Legionella lansingensis</name>
    <dbReference type="NCBI Taxonomy" id="45067"/>
    <lineage>
        <taxon>Bacteria</taxon>
        <taxon>Pseudomonadati</taxon>
        <taxon>Pseudomonadota</taxon>
        <taxon>Gammaproteobacteria</taxon>
        <taxon>Legionellales</taxon>
        <taxon>Legionellaceae</taxon>
        <taxon>Legionella</taxon>
    </lineage>
</organism>
<dbReference type="Proteomes" id="UP000054869">
    <property type="component" value="Unassembled WGS sequence"/>
</dbReference>
<comment type="caution">
    <text evidence="3">The sequence shown here is derived from an EMBL/GenBank/DDBJ whole genome shotgun (WGS) entry which is preliminary data.</text>
</comment>
<evidence type="ECO:0000313" key="3">
    <source>
        <dbReference type="EMBL" id="KTD23800.1"/>
    </source>
</evidence>
<dbReference type="InterPro" id="IPR027798">
    <property type="entry name" value="Ub_Mut7C"/>
</dbReference>
<protein>
    <recommendedName>
        <fullName evidence="5">Twitching motility protein PilT</fullName>
    </recommendedName>
</protein>
<gene>
    <name evidence="3" type="ORF">Llan_0581</name>
</gene>
<dbReference type="STRING" id="45067.Llan_0581"/>
<evidence type="ECO:0000259" key="1">
    <source>
        <dbReference type="Pfam" id="PF01927"/>
    </source>
</evidence>